<feature type="region of interest" description="Disordered" evidence="8">
    <location>
        <begin position="1"/>
        <end position="205"/>
    </location>
</feature>
<dbReference type="GO" id="GO:0031519">
    <property type="term" value="C:PcG protein complex"/>
    <property type="evidence" value="ECO:0007669"/>
    <property type="project" value="TreeGrafter"/>
</dbReference>
<dbReference type="GO" id="GO:0000978">
    <property type="term" value="F:RNA polymerase II cis-regulatory region sequence-specific DNA binding"/>
    <property type="evidence" value="ECO:0007669"/>
    <property type="project" value="TreeGrafter"/>
</dbReference>
<sequence length="353" mass="39160">MYNRESNIPQDDASSRPTLPPIRHIFREELSQHPPGSPPLTLARLRVEDDSRTHDPSYSRYQHERAHRTPPHTSPAPDYRVISTYSSPSTRPVRFPEDGPGLSALQASRQHHTTAMSRRTSYPDNYPPDFRERPSNNTPNVDHIRLGSYRPPLAESSHSVARREDSAYRSDRYSTSYHAQASGLVGPPGHQPPHYHHAHPHQAPPAIQLSFHPGESDRIPSSHGASMYHSGQLAHDYLSVDDQASNASKYECSFCKKGFNRPSSLKIHLNSHTGEKPFACPVDGCGRKFSVLSNMRRHARVHTNTPSLGDENSGASASSSLDPRSSRRLQRRDSTASASSSTSHRSGHSVSSA</sequence>
<keyword evidence="2" id="KW-0479">Metal-binding</keyword>
<feature type="compositionally biased region" description="Low complexity" evidence="8">
    <location>
        <begin position="335"/>
        <end position="353"/>
    </location>
</feature>
<feature type="compositionally biased region" description="Low complexity" evidence="8">
    <location>
        <begin position="313"/>
        <end position="323"/>
    </location>
</feature>
<feature type="compositionally biased region" description="Basic and acidic residues" evidence="8">
    <location>
        <begin position="45"/>
        <end position="64"/>
    </location>
</feature>
<gene>
    <name evidence="10" type="ORF">CVT24_006195</name>
</gene>
<feature type="compositionally biased region" description="Polar residues" evidence="8">
    <location>
        <begin position="105"/>
        <end position="123"/>
    </location>
</feature>
<evidence type="ECO:0000313" key="11">
    <source>
        <dbReference type="Proteomes" id="UP000284842"/>
    </source>
</evidence>
<keyword evidence="5" id="KW-0862">Zinc</keyword>
<dbReference type="PANTHER" id="PTHR14003:SF19">
    <property type="entry name" value="YY2 TRANSCRIPTION FACTOR"/>
    <property type="match status" value="1"/>
</dbReference>
<keyword evidence="6" id="KW-0539">Nucleus</keyword>
<evidence type="ECO:0000259" key="9">
    <source>
        <dbReference type="PROSITE" id="PS50157"/>
    </source>
</evidence>
<evidence type="ECO:0000256" key="2">
    <source>
        <dbReference type="ARBA" id="ARBA00022723"/>
    </source>
</evidence>
<dbReference type="OrthoDB" id="6077919at2759"/>
<dbReference type="InterPro" id="IPR013087">
    <property type="entry name" value="Znf_C2H2_type"/>
</dbReference>
<dbReference type="FunFam" id="3.30.160.60:FF:001102">
    <property type="entry name" value="Transcription factor IIIA"/>
    <property type="match status" value="1"/>
</dbReference>
<dbReference type="GO" id="GO:0005667">
    <property type="term" value="C:transcription regulator complex"/>
    <property type="evidence" value="ECO:0007669"/>
    <property type="project" value="TreeGrafter"/>
</dbReference>
<dbReference type="SUPFAM" id="SSF57667">
    <property type="entry name" value="beta-beta-alpha zinc fingers"/>
    <property type="match status" value="1"/>
</dbReference>
<evidence type="ECO:0000256" key="5">
    <source>
        <dbReference type="ARBA" id="ARBA00022833"/>
    </source>
</evidence>
<proteinExistence type="predicted"/>
<dbReference type="PROSITE" id="PS50157">
    <property type="entry name" value="ZINC_FINGER_C2H2_2"/>
    <property type="match status" value="2"/>
</dbReference>
<protein>
    <recommendedName>
        <fullName evidence="9">C2H2-type domain-containing protein</fullName>
    </recommendedName>
</protein>
<dbReference type="Gene3D" id="3.30.160.60">
    <property type="entry name" value="Classic Zinc Finger"/>
    <property type="match status" value="2"/>
</dbReference>
<dbReference type="SMART" id="SM00355">
    <property type="entry name" value="ZnF_C2H2"/>
    <property type="match status" value="2"/>
</dbReference>
<comment type="subcellular location">
    <subcellularLocation>
        <location evidence="1">Nucleus</location>
    </subcellularLocation>
</comment>
<evidence type="ECO:0000256" key="3">
    <source>
        <dbReference type="ARBA" id="ARBA00022737"/>
    </source>
</evidence>
<organism evidence="10 11">
    <name type="scientific">Panaeolus cyanescens</name>
    <dbReference type="NCBI Taxonomy" id="181874"/>
    <lineage>
        <taxon>Eukaryota</taxon>
        <taxon>Fungi</taxon>
        <taxon>Dikarya</taxon>
        <taxon>Basidiomycota</taxon>
        <taxon>Agaricomycotina</taxon>
        <taxon>Agaricomycetes</taxon>
        <taxon>Agaricomycetidae</taxon>
        <taxon>Agaricales</taxon>
        <taxon>Agaricineae</taxon>
        <taxon>Galeropsidaceae</taxon>
        <taxon>Panaeolus</taxon>
    </lineage>
</organism>
<evidence type="ECO:0000256" key="6">
    <source>
        <dbReference type="ARBA" id="ARBA00023242"/>
    </source>
</evidence>
<evidence type="ECO:0000256" key="1">
    <source>
        <dbReference type="ARBA" id="ARBA00004123"/>
    </source>
</evidence>
<dbReference type="Pfam" id="PF00096">
    <property type="entry name" value="zf-C2H2"/>
    <property type="match status" value="2"/>
</dbReference>
<dbReference type="PANTHER" id="PTHR14003">
    <property type="entry name" value="TRANSCRIPTIONAL REPRESSOR PROTEIN YY"/>
    <property type="match status" value="1"/>
</dbReference>
<dbReference type="GO" id="GO:0000785">
    <property type="term" value="C:chromatin"/>
    <property type="evidence" value="ECO:0007669"/>
    <property type="project" value="TreeGrafter"/>
</dbReference>
<evidence type="ECO:0000256" key="8">
    <source>
        <dbReference type="SAM" id="MobiDB-lite"/>
    </source>
</evidence>
<keyword evidence="11" id="KW-1185">Reference proteome</keyword>
<name>A0A409VCR7_9AGAR</name>
<feature type="compositionally biased region" description="Basic and acidic residues" evidence="8">
    <location>
        <begin position="161"/>
        <end position="172"/>
    </location>
</feature>
<evidence type="ECO:0000256" key="4">
    <source>
        <dbReference type="ARBA" id="ARBA00022771"/>
    </source>
</evidence>
<dbReference type="STRING" id="181874.A0A409VCR7"/>
<dbReference type="InParanoid" id="A0A409VCR7"/>
<evidence type="ECO:0000256" key="7">
    <source>
        <dbReference type="PROSITE-ProRule" id="PRU00042"/>
    </source>
</evidence>
<dbReference type="InterPro" id="IPR036236">
    <property type="entry name" value="Znf_C2H2_sf"/>
</dbReference>
<dbReference type="AlphaFoldDB" id="A0A409VCR7"/>
<dbReference type="GO" id="GO:0008270">
    <property type="term" value="F:zinc ion binding"/>
    <property type="evidence" value="ECO:0007669"/>
    <property type="project" value="UniProtKB-KW"/>
</dbReference>
<dbReference type="Proteomes" id="UP000284842">
    <property type="component" value="Unassembled WGS sequence"/>
</dbReference>
<feature type="domain" description="C2H2-type" evidence="9">
    <location>
        <begin position="278"/>
        <end position="307"/>
    </location>
</feature>
<evidence type="ECO:0000313" key="10">
    <source>
        <dbReference type="EMBL" id="PPQ62955.1"/>
    </source>
</evidence>
<reference evidence="10 11" key="1">
    <citation type="journal article" date="2018" name="Evol. Lett.">
        <title>Horizontal gene cluster transfer increased hallucinogenic mushroom diversity.</title>
        <authorList>
            <person name="Reynolds H.T."/>
            <person name="Vijayakumar V."/>
            <person name="Gluck-Thaler E."/>
            <person name="Korotkin H.B."/>
            <person name="Matheny P.B."/>
            <person name="Slot J.C."/>
        </authorList>
    </citation>
    <scope>NUCLEOTIDE SEQUENCE [LARGE SCALE GENOMIC DNA]</scope>
    <source>
        <strain evidence="10 11">2629</strain>
    </source>
</reference>
<comment type="caution">
    <text evidence="10">The sequence shown here is derived from an EMBL/GenBank/DDBJ whole genome shotgun (WGS) entry which is preliminary data.</text>
</comment>
<feature type="domain" description="C2H2-type" evidence="9">
    <location>
        <begin position="250"/>
        <end position="277"/>
    </location>
</feature>
<dbReference type="PROSITE" id="PS00028">
    <property type="entry name" value="ZINC_FINGER_C2H2_1"/>
    <property type="match status" value="2"/>
</dbReference>
<keyword evidence="3" id="KW-0677">Repeat</keyword>
<dbReference type="EMBL" id="NHTK01006135">
    <property type="protein sequence ID" value="PPQ62955.1"/>
    <property type="molecule type" value="Genomic_DNA"/>
</dbReference>
<keyword evidence="4 7" id="KW-0863">Zinc-finger</keyword>
<accession>A0A409VCR7</accession>
<feature type="region of interest" description="Disordered" evidence="8">
    <location>
        <begin position="302"/>
        <end position="353"/>
    </location>
</feature>
<dbReference type="GO" id="GO:0000981">
    <property type="term" value="F:DNA-binding transcription factor activity, RNA polymerase II-specific"/>
    <property type="evidence" value="ECO:0007669"/>
    <property type="project" value="TreeGrafter"/>
</dbReference>